<dbReference type="Gene3D" id="3.40.50.300">
    <property type="entry name" value="P-loop containing nucleotide triphosphate hydrolases"/>
    <property type="match status" value="1"/>
</dbReference>
<feature type="domain" description="AAA+ ATPase" evidence="1">
    <location>
        <begin position="208"/>
        <end position="349"/>
    </location>
</feature>
<sequence length="404" mass="44837">MDTARFKSLGGRLLTLCVFRELLDDPVIKSVCELLNSSWDGTNTASLYCEFCSRLYKRNGGDIYGCVEQLVFDSENVYVRKIGKNMPPDEAVKKSLERELLILGELCSLDSGELIAAIGCEYELPGFISNSKSGDAGDLPAAYMHRLENIRKYGYGRYSHHPMFTIGEGGEILPVKNPDGIRLEELAEYELQKNQILENTKALLEGRPAANILLTGDAGTGKSSTIKAVANELYPEGLRIIEVRKDQLGFIPGLLDELAENPLCFILFIDDLSFLSDDDDFNGLKAVLEGSVSARSRNVVVYATSNRRHIVRERFEDREGGEVHRNDAMQEMISLSDRFGLHILFSRPDKKTYLSIVAKLCHSAGLDPDSPDIQAEAERFALMRGGRSARLARQFVDSLIAGQG</sequence>
<dbReference type="InterPro" id="IPR008533">
    <property type="entry name" value="DUF815"/>
</dbReference>
<dbReference type="Proteomes" id="UP000823960">
    <property type="component" value="Unassembled WGS sequence"/>
</dbReference>
<reference evidence="2" key="1">
    <citation type="submission" date="2020-10" db="EMBL/GenBank/DDBJ databases">
        <authorList>
            <person name="Gilroy R."/>
        </authorList>
    </citation>
    <scope>NUCLEOTIDE SEQUENCE</scope>
    <source>
        <strain evidence="2">1370</strain>
    </source>
</reference>
<organism evidence="2 3">
    <name type="scientific">Candidatus Faeciplasma avium</name>
    <dbReference type="NCBI Taxonomy" id="2840798"/>
    <lineage>
        <taxon>Bacteria</taxon>
        <taxon>Bacillati</taxon>
        <taxon>Bacillota</taxon>
        <taxon>Clostridia</taxon>
        <taxon>Eubacteriales</taxon>
        <taxon>Oscillospiraceae</taxon>
        <taxon>Oscillospiraceae incertae sedis</taxon>
        <taxon>Candidatus Faeciplasma</taxon>
    </lineage>
</organism>
<dbReference type="PANTHER" id="PTHR42935">
    <property type="entry name" value="SLR0930 PROTEIN"/>
    <property type="match status" value="1"/>
</dbReference>
<name>A0A9D1NP13_9FIRM</name>
<dbReference type="InterPro" id="IPR003593">
    <property type="entry name" value="AAA+_ATPase"/>
</dbReference>
<evidence type="ECO:0000313" key="2">
    <source>
        <dbReference type="EMBL" id="HIV10249.1"/>
    </source>
</evidence>
<dbReference type="PANTHER" id="PTHR42935:SF1">
    <property type="entry name" value="SLR0930 PROTEIN"/>
    <property type="match status" value="1"/>
</dbReference>
<dbReference type="EMBL" id="DVOL01000012">
    <property type="protein sequence ID" value="HIV10249.1"/>
    <property type="molecule type" value="Genomic_DNA"/>
</dbReference>
<evidence type="ECO:0000259" key="1">
    <source>
        <dbReference type="SMART" id="SM00382"/>
    </source>
</evidence>
<keyword evidence="2" id="KW-0547">Nucleotide-binding</keyword>
<proteinExistence type="predicted"/>
<dbReference type="InterPro" id="IPR027417">
    <property type="entry name" value="P-loop_NTPase"/>
</dbReference>
<dbReference type="SMART" id="SM00382">
    <property type="entry name" value="AAA"/>
    <property type="match status" value="1"/>
</dbReference>
<evidence type="ECO:0000313" key="3">
    <source>
        <dbReference type="Proteomes" id="UP000823960"/>
    </source>
</evidence>
<comment type="caution">
    <text evidence="2">The sequence shown here is derived from an EMBL/GenBank/DDBJ whole genome shotgun (WGS) entry which is preliminary data.</text>
</comment>
<accession>A0A9D1NP13</accession>
<dbReference type="Pfam" id="PF05673">
    <property type="entry name" value="DUF815"/>
    <property type="match status" value="1"/>
</dbReference>
<dbReference type="SUPFAM" id="SSF52540">
    <property type="entry name" value="P-loop containing nucleoside triphosphate hydrolases"/>
    <property type="match status" value="1"/>
</dbReference>
<dbReference type="AlphaFoldDB" id="A0A9D1NP13"/>
<dbReference type="GO" id="GO:0005524">
    <property type="term" value="F:ATP binding"/>
    <property type="evidence" value="ECO:0007669"/>
    <property type="project" value="UniProtKB-KW"/>
</dbReference>
<keyword evidence="2" id="KW-0067">ATP-binding</keyword>
<dbReference type="CDD" id="cd00009">
    <property type="entry name" value="AAA"/>
    <property type="match status" value="1"/>
</dbReference>
<protein>
    <submittedName>
        <fullName evidence="2">ATP-binding protein</fullName>
    </submittedName>
</protein>
<gene>
    <name evidence="2" type="ORF">IAD28_00935</name>
</gene>
<reference evidence="2" key="2">
    <citation type="journal article" date="2021" name="PeerJ">
        <title>Extensive microbial diversity within the chicken gut microbiome revealed by metagenomics and culture.</title>
        <authorList>
            <person name="Gilroy R."/>
            <person name="Ravi A."/>
            <person name="Getino M."/>
            <person name="Pursley I."/>
            <person name="Horton D.L."/>
            <person name="Alikhan N.F."/>
            <person name="Baker D."/>
            <person name="Gharbi K."/>
            <person name="Hall N."/>
            <person name="Watson M."/>
            <person name="Adriaenssens E.M."/>
            <person name="Foster-Nyarko E."/>
            <person name="Jarju S."/>
            <person name="Secka A."/>
            <person name="Antonio M."/>
            <person name="Oren A."/>
            <person name="Chaudhuri R.R."/>
            <person name="La Ragione R."/>
            <person name="Hildebrand F."/>
            <person name="Pallen M.J."/>
        </authorList>
    </citation>
    <scope>NUCLEOTIDE SEQUENCE</scope>
    <source>
        <strain evidence="2">1370</strain>
    </source>
</reference>